<keyword evidence="4" id="KW-1185">Reference proteome</keyword>
<dbReference type="Gene3D" id="3.90.1300.10">
    <property type="entry name" value="Amidase signature (AS) domain"/>
    <property type="match status" value="1"/>
</dbReference>
<comment type="caution">
    <text evidence="3">The sequence shown here is derived from an EMBL/GenBank/DDBJ whole genome shotgun (WGS) entry which is preliminary data.</text>
</comment>
<comment type="similarity">
    <text evidence="1">Belongs to the amidase family.</text>
</comment>
<dbReference type="RefSeq" id="WP_330129961.1">
    <property type="nucleotide sequence ID" value="NZ_JAUHLI010000018.1"/>
</dbReference>
<evidence type="ECO:0000313" key="3">
    <source>
        <dbReference type="EMBL" id="MEE2002914.1"/>
    </source>
</evidence>
<dbReference type="InterPro" id="IPR000120">
    <property type="entry name" value="Amidase"/>
</dbReference>
<protein>
    <submittedName>
        <fullName evidence="3">Amidase</fullName>
    </submittedName>
</protein>
<feature type="domain" description="Amidase" evidence="2">
    <location>
        <begin position="57"/>
        <end position="429"/>
    </location>
</feature>
<accession>A0ABU7J943</accession>
<dbReference type="EMBL" id="JAUHLI010000018">
    <property type="protein sequence ID" value="MEE2002914.1"/>
    <property type="molecule type" value="Genomic_DNA"/>
</dbReference>
<dbReference type="SUPFAM" id="SSF75304">
    <property type="entry name" value="Amidase signature (AS) enzymes"/>
    <property type="match status" value="1"/>
</dbReference>
<sequence>MKLDTEVLAADFCQQRQWIEAGALSAAELLQWQWQAAGQLNPKLNCFTQLAATAPEPQPHGALAGLALAVKDNIDVAGFATTAGLEVRRHHQPAQNAFVIEQLKAAGCSIIGKLNMHEGALGASNHNSHFGDAHNPHRLGHTPGGSSGGSGSAVAAGLVPIALGTDTMGSVRIPASYCGVFGFKPSRGAVSNRGSVPCGRSMDTIGPLARSARDLSLVYRLMATFDARSPEAIRLPPESTTDNQHIKTLRILVPEALDTLGVDDAILRDFNNNLQLFRELGCTLQSFSFGDYPFAAARRAGLLLCETDMRLEYQQEWQNQQALFSDYLRALLAYPDRKSPLDYSAALLVLEQAVVSARHWFTQGDLILLPTTPQRAFSLADPVPANQADLTSLANQAGLPALSLPMLSDQALPAGMQLIGPVGSDWQLLALAELWQQASGFRYRLPAMVDEIA</sequence>
<dbReference type="PANTHER" id="PTHR11895">
    <property type="entry name" value="TRANSAMIDASE"/>
    <property type="match status" value="1"/>
</dbReference>
<dbReference type="Pfam" id="PF01425">
    <property type="entry name" value="Amidase"/>
    <property type="match status" value="1"/>
</dbReference>
<dbReference type="PANTHER" id="PTHR11895:SF7">
    <property type="entry name" value="GLUTAMYL-TRNA(GLN) AMIDOTRANSFERASE SUBUNIT A, MITOCHONDRIAL"/>
    <property type="match status" value="1"/>
</dbReference>
<proteinExistence type="inferred from homology"/>
<dbReference type="Proteomes" id="UP001336314">
    <property type="component" value="Unassembled WGS sequence"/>
</dbReference>
<organism evidence="3 4">
    <name type="scientific">Alkalimonas cellulosilytica</name>
    <dbReference type="NCBI Taxonomy" id="3058395"/>
    <lineage>
        <taxon>Bacteria</taxon>
        <taxon>Pseudomonadati</taxon>
        <taxon>Pseudomonadota</taxon>
        <taxon>Gammaproteobacteria</taxon>
        <taxon>Alkalimonas</taxon>
    </lineage>
</organism>
<reference evidence="3 4" key="1">
    <citation type="submission" date="2023-07" db="EMBL/GenBank/DDBJ databases">
        <title>Alkalimonas sp., MEB108 novel, alkaliphilic bacterium isolated from Lonar Lake, India.</title>
        <authorList>
            <person name="Joshi A."/>
            <person name="Thite S."/>
        </authorList>
    </citation>
    <scope>NUCLEOTIDE SEQUENCE [LARGE SCALE GENOMIC DNA]</scope>
    <source>
        <strain evidence="3 4">MEB108</strain>
    </source>
</reference>
<evidence type="ECO:0000256" key="1">
    <source>
        <dbReference type="ARBA" id="ARBA00009199"/>
    </source>
</evidence>
<dbReference type="InterPro" id="IPR023631">
    <property type="entry name" value="Amidase_dom"/>
</dbReference>
<evidence type="ECO:0000313" key="4">
    <source>
        <dbReference type="Proteomes" id="UP001336314"/>
    </source>
</evidence>
<dbReference type="InterPro" id="IPR036928">
    <property type="entry name" value="AS_sf"/>
</dbReference>
<name>A0ABU7J943_9GAMM</name>
<evidence type="ECO:0000259" key="2">
    <source>
        <dbReference type="Pfam" id="PF01425"/>
    </source>
</evidence>
<gene>
    <name evidence="3" type="ORF">QWY20_15765</name>
</gene>